<dbReference type="AlphaFoldDB" id="A0A0B8QT79"/>
<comment type="subcellular location">
    <subcellularLocation>
        <location evidence="1">Cell membrane</location>
        <topology evidence="1">Multi-pass membrane protein</topology>
    </subcellularLocation>
</comment>
<dbReference type="InterPro" id="IPR045621">
    <property type="entry name" value="BPD_transp_1_N"/>
</dbReference>
<feature type="domain" description="ABC transporter type 1 GsiC-like N-terminal" evidence="5">
    <location>
        <begin position="1"/>
        <end position="63"/>
    </location>
</feature>
<evidence type="ECO:0000313" key="7">
    <source>
        <dbReference type="Proteomes" id="UP000031666"/>
    </source>
</evidence>
<keyword evidence="4" id="KW-1133">Transmembrane helix</keyword>
<evidence type="ECO:0000256" key="1">
    <source>
        <dbReference type="ARBA" id="ARBA00004651"/>
    </source>
</evidence>
<dbReference type="GO" id="GO:0005886">
    <property type="term" value="C:plasma membrane"/>
    <property type="evidence" value="ECO:0007669"/>
    <property type="project" value="UniProtKB-SubCell"/>
</dbReference>
<keyword evidence="2" id="KW-0813">Transport</keyword>
<keyword evidence="4" id="KW-0812">Transmembrane</keyword>
<evidence type="ECO:0000256" key="3">
    <source>
        <dbReference type="ARBA" id="ARBA00022475"/>
    </source>
</evidence>
<feature type="transmembrane region" description="Helical" evidence="4">
    <location>
        <begin position="9"/>
        <end position="27"/>
    </location>
</feature>
<keyword evidence="3" id="KW-1003">Cell membrane</keyword>
<evidence type="ECO:0000256" key="2">
    <source>
        <dbReference type="ARBA" id="ARBA00022448"/>
    </source>
</evidence>
<dbReference type="Pfam" id="PF19300">
    <property type="entry name" value="BPD_transp_1_N"/>
    <property type="match status" value="1"/>
</dbReference>
<comment type="caution">
    <text evidence="6">The sequence shown here is derived from an EMBL/GenBank/DDBJ whole genome shotgun (WGS) entry which is preliminary data.</text>
</comment>
<evidence type="ECO:0000313" key="6">
    <source>
        <dbReference type="EMBL" id="GAM77399.1"/>
    </source>
</evidence>
<reference evidence="6 7" key="2">
    <citation type="submission" date="2015-01" db="EMBL/GenBank/DDBJ databases">
        <authorList>
            <consortium name="NBRP consortium"/>
            <person name="Sawabe T."/>
            <person name="Meirelles P."/>
            <person name="Feng G."/>
            <person name="Sayaka M."/>
            <person name="Hattori M."/>
            <person name="Ohkuma M."/>
        </authorList>
    </citation>
    <scope>NUCLEOTIDE SEQUENCE [LARGE SCALE GENOMIC DNA]</scope>
    <source>
        <strain evidence="7">JCM 19241</strain>
    </source>
</reference>
<keyword evidence="4" id="KW-0472">Membrane</keyword>
<proteinExistence type="predicted"/>
<name>A0A0B8QT79_9VIBR</name>
<reference evidence="6 7" key="1">
    <citation type="submission" date="2015-01" db="EMBL/GenBank/DDBJ databases">
        <title>Vibrio sp. C94 JCM 19241 whole genome shotgun sequence.</title>
        <authorList>
            <person name="Sawabe T."/>
            <person name="Meirelles P."/>
            <person name="Feng G."/>
            <person name="Sayaka M."/>
            <person name="Hattori M."/>
            <person name="Ohkuma M."/>
        </authorList>
    </citation>
    <scope>NUCLEOTIDE SEQUENCE [LARGE SCALE GENOMIC DNA]</scope>
    <source>
        <strain evidence="7">JCM 19241</strain>
    </source>
</reference>
<dbReference type="EMBL" id="BBSC01000008">
    <property type="protein sequence ID" value="GAM77399.1"/>
    <property type="molecule type" value="Genomic_DNA"/>
</dbReference>
<gene>
    <name evidence="6" type="ORF">JCM19241_1869</name>
</gene>
<accession>A0A0B8QT79</accession>
<dbReference type="Proteomes" id="UP000031666">
    <property type="component" value="Unassembled WGS sequence"/>
</dbReference>
<evidence type="ECO:0000256" key="4">
    <source>
        <dbReference type="SAM" id="Phobius"/>
    </source>
</evidence>
<protein>
    <submittedName>
        <fullName evidence="6">Peptide ABC transporter</fullName>
    </submittedName>
</protein>
<organism evidence="6 7">
    <name type="scientific">Vibrio ishigakensis</name>
    <dbReference type="NCBI Taxonomy" id="1481914"/>
    <lineage>
        <taxon>Bacteria</taxon>
        <taxon>Pseudomonadati</taxon>
        <taxon>Pseudomonadota</taxon>
        <taxon>Gammaproteobacteria</taxon>
        <taxon>Vibrionales</taxon>
        <taxon>Vibrionaceae</taxon>
        <taxon>Vibrio</taxon>
    </lineage>
</organism>
<sequence>MFSFLVKRLYQALVVMFVISLVAFAIQDNLGDPLRELVGQSVSDAERQALRDEMIKRPVHYQIHSLYFRCSAG</sequence>
<dbReference type="STRING" id="1481914.JCM19241_1869"/>
<evidence type="ECO:0000259" key="5">
    <source>
        <dbReference type="Pfam" id="PF19300"/>
    </source>
</evidence>